<dbReference type="PANTHER" id="PTHR47630">
    <property type="entry name" value="NUCLEAR HORMONE RECEPTOR FAMILY-RELATED-RELATED"/>
    <property type="match status" value="1"/>
</dbReference>
<dbReference type="InterPro" id="IPR052499">
    <property type="entry name" value="C.elegans_NHRs"/>
</dbReference>
<evidence type="ECO:0000256" key="3">
    <source>
        <dbReference type="ARBA" id="ARBA00023170"/>
    </source>
</evidence>
<keyword evidence="2" id="KW-0804">Transcription</keyword>
<dbReference type="WBParaSite" id="ACRNAN_scaffold1333.g26472.t1">
    <property type="protein sequence ID" value="ACRNAN_scaffold1333.g26472.t1"/>
    <property type="gene ID" value="ACRNAN_scaffold1333.g26472"/>
</dbReference>
<feature type="region of interest" description="Disordered" evidence="4">
    <location>
        <begin position="1"/>
        <end position="30"/>
    </location>
</feature>
<keyword evidence="6" id="KW-1185">Reference proteome</keyword>
<organism evidence="6 7">
    <name type="scientific">Acrobeloides nanus</name>
    <dbReference type="NCBI Taxonomy" id="290746"/>
    <lineage>
        <taxon>Eukaryota</taxon>
        <taxon>Metazoa</taxon>
        <taxon>Ecdysozoa</taxon>
        <taxon>Nematoda</taxon>
        <taxon>Chromadorea</taxon>
        <taxon>Rhabditida</taxon>
        <taxon>Tylenchina</taxon>
        <taxon>Cephalobomorpha</taxon>
        <taxon>Cephaloboidea</taxon>
        <taxon>Cephalobidae</taxon>
        <taxon>Acrobeloides</taxon>
    </lineage>
</organism>
<keyword evidence="1" id="KW-0805">Transcription regulation</keyword>
<dbReference type="Gene3D" id="1.10.565.10">
    <property type="entry name" value="Retinoid X Receptor"/>
    <property type="match status" value="1"/>
</dbReference>
<reference evidence="7" key="1">
    <citation type="submission" date="2022-11" db="UniProtKB">
        <authorList>
            <consortium name="WormBaseParasite"/>
        </authorList>
    </citation>
    <scope>IDENTIFICATION</scope>
</reference>
<dbReference type="SMART" id="SM00430">
    <property type="entry name" value="HOLI"/>
    <property type="match status" value="1"/>
</dbReference>
<evidence type="ECO:0000313" key="7">
    <source>
        <dbReference type="WBParaSite" id="ACRNAN_scaffold1333.g26472.t1"/>
    </source>
</evidence>
<keyword evidence="3" id="KW-0675">Receptor</keyword>
<dbReference type="AlphaFoldDB" id="A0A914CSK4"/>
<protein>
    <submittedName>
        <fullName evidence="7">NR LBD domain-containing protein</fullName>
    </submittedName>
</protein>
<dbReference type="PANTHER" id="PTHR47630:SF6">
    <property type="entry name" value="NUCLEAR HORMONE RECEPTOR FAMILY"/>
    <property type="match status" value="1"/>
</dbReference>
<evidence type="ECO:0000259" key="5">
    <source>
        <dbReference type="PROSITE" id="PS51843"/>
    </source>
</evidence>
<name>A0A914CSK4_9BILA</name>
<evidence type="ECO:0000256" key="1">
    <source>
        <dbReference type="ARBA" id="ARBA00023015"/>
    </source>
</evidence>
<evidence type="ECO:0000313" key="6">
    <source>
        <dbReference type="Proteomes" id="UP000887540"/>
    </source>
</evidence>
<dbReference type="InterPro" id="IPR035500">
    <property type="entry name" value="NHR-like_dom_sf"/>
</dbReference>
<dbReference type="InterPro" id="IPR000536">
    <property type="entry name" value="Nucl_hrmn_rcpt_lig-bd"/>
</dbReference>
<dbReference type="SUPFAM" id="SSF48508">
    <property type="entry name" value="Nuclear receptor ligand-binding domain"/>
    <property type="match status" value="1"/>
</dbReference>
<feature type="domain" description="NR LBD" evidence="5">
    <location>
        <begin position="78"/>
        <end position="339"/>
    </location>
</feature>
<feature type="compositionally biased region" description="Basic and acidic residues" evidence="4">
    <location>
        <begin position="1"/>
        <end position="14"/>
    </location>
</feature>
<dbReference type="PROSITE" id="PS51843">
    <property type="entry name" value="NR_LBD"/>
    <property type="match status" value="1"/>
</dbReference>
<dbReference type="Proteomes" id="UP000887540">
    <property type="component" value="Unplaced"/>
</dbReference>
<accession>A0A914CSK4</accession>
<dbReference type="Pfam" id="PF00104">
    <property type="entry name" value="Hormone_recep"/>
    <property type="match status" value="1"/>
</dbReference>
<evidence type="ECO:0000256" key="2">
    <source>
        <dbReference type="ARBA" id="ARBA00023163"/>
    </source>
</evidence>
<sequence length="343" mass="40870">MKQENLRDTRKQDDEIQDSPQTCELPSLPIEKPQPTFLYDPPSYIRIQRSLNFMDFLMSMNKLCYDRYDPRYEHVTWEDLKVLDTSYGRHISLEEGLQQPELVSPRTKLRYTIERIFTQEDITHYWYRTFVICADFANLIPQFRELSIKDQCDLFKLNFFTFSWCINLEQIVLNPEIRGYPMGNGSFGPWRSDDIAEFLKKYNFTPDAVYKPHQKAMEDYKDFIHKNMITPVQELNLNEKEICLLKVMTLFQNEEHFIGNGKEICHNTTNFILDTLWDYQLTEYPAMTFDEKLRRHSRFLLLLPKICQAWYMKSDMHLLMSMFGGTNIDGIPKELLFSSNTNA</sequence>
<proteinExistence type="predicted"/>
<evidence type="ECO:0000256" key="4">
    <source>
        <dbReference type="SAM" id="MobiDB-lite"/>
    </source>
</evidence>